<keyword evidence="3" id="KW-1185">Reference proteome</keyword>
<proteinExistence type="predicted"/>
<comment type="caution">
    <text evidence="2">The sequence shown here is derived from an EMBL/GenBank/DDBJ whole genome shotgun (WGS) entry which is preliminary data.</text>
</comment>
<dbReference type="EMBL" id="CAICTM010001684">
    <property type="protein sequence ID" value="CAB9525508.1"/>
    <property type="molecule type" value="Genomic_DNA"/>
</dbReference>
<sequence length="91" mass="10363">MKLFNLIISTLAASSAVHAIDSTFSSTSSGLRRTLYRQTLEDEKVYEPRQDEQTAEEEMAEGKFITIRVTNQAYQQPFGAFFVMTHHVMLT</sequence>
<dbReference type="AlphaFoldDB" id="A0A9N8HWR1"/>
<protein>
    <submittedName>
        <fullName evidence="2">Uncharacterized protein</fullName>
    </submittedName>
</protein>
<dbReference type="Proteomes" id="UP001153069">
    <property type="component" value="Unassembled WGS sequence"/>
</dbReference>
<name>A0A9N8HWR1_9STRA</name>
<reference evidence="2" key="1">
    <citation type="submission" date="2020-06" db="EMBL/GenBank/DDBJ databases">
        <authorList>
            <consortium name="Plant Systems Biology data submission"/>
        </authorList>
    </citation>
    <scope>NUCLEOTIDE SEQUENCE</scope>
    <source>
        <strain evidence="2">D6</strain>
    </source>
</reference>
<keyword evidence="1" id="KW-0732">Signal</keyword>
<feature type="signal peptide" evidence="1">
    <location>
        <begin position="1"/>
        <end position="19"/>
    </location>
</feature>
<gene>
    <name evidence="2" type="ORF">SEMRO_1686_G291140.1</name>
</gene>
<feature type="chain" id="PRO_5040229152" evidence="1">
    <location>
        <begin position="20"/>
        <end position="91"/>
    </location>
</feature>
<evidence type="ECO:0000313" key="2">
    <source>
        <dbReference type="EMBL" id="CAB9525508.1"/>
    </source>
</evidence>
<evidence type="ECO:0000313" key="3">
    <source>
        <dbReference type="Proteomes" id="UP001153069"/>
    </source>
</evidence>
<evidence type="ECO:0000256" key="1">
    <source>
        <dbReference type="SAM" id="SignalP"/>
    </source>
</evidence>
<organism evidence="2 3">
    <name type="scientific">Seminavis robusta</name>
    <dbReference type="NCBI Taxonomy" id="568900"/>
    <lineage>
        <taxon>Eukaryota</taxon>
        <taxon>Sar</taxon>
        <taxon>Stramenopiles</taxon>
        <taxon>Ochrophyta</taxon>
        <taxon>Bacillariophyta</taxon>
        <taxon>Bacillariophyceae</taxon>
        <taxon>Bacillariophycidae</taxon>
        <taxon>Naviculales</taxon>
        <taxon>Naviculaceae</taxon>
        <taxon>Seminavis</taxon>
    </lineage>
</organism>
<accession>A0A9N8HWR1</accession>